<dbReference type="EMBL" id="JASBWS010000046">
    <property type="protein sequence ID" value="KAJ9105885.1"/>
    <property type="molecule type" value="Genomic_DNA"/>
</dbReference>
<name>A0ACC2W445_9TREE</name>
<gene>
    <name evidence="1" type="ORF">QFC20_004220</name>
</gene>
<keyword evidence="2" id="KW-1185">Reference proteome</keyword>
<sequence length="739" mass="80917">MASERFEGASPPKQDTDSAYTSLSSLLKPSPKKAPQGGQQKLLAPTPRRQGNHNRLYTVSERSEAGSSRSSPNLHSRETDQHDGQLTVGEDRRSRSRSPGAGNQVAKKKSKTKKSVWSLIALTISMGGAQVAWVVELGYGTPYLLDLGLTEQLTSLVWLAGPISGLVAQPLIGAISDSSTSRYRRRYWIVMATVVLVFAGLGLGFTVPIARALVTVFRGGAADWDPRREKLTKDIAIGIAVTAFYALDFALNALQASLRNLVLDVTPGEQLQAANAWHGRFNHVGNVVGFAMGSLNLANVPILNLVGGGQFRKVCIVAILVLIVTVWITCWTQEEEEREEEFGAKKSKLTDVISTIYEAVRHLPKPVRRVCYVQIAAFMGWFPYLFYSTTWVGEVMATELGHEPDTDEATRAGSLALLIYSCVAIVAGTILPYLAARDHRLLKPESEKAEDASDDDEDEEDRELIRIQEMVREWKAEAAREGRPLRLPTMPFMLRNIWTCSQLLFGCLMMTTFFIDRVWQATVMIAFVGICWAVSCWVPFAFTGPLYALCELIVILLQYLKEVDEKGQGGKDQNTAREPAPPAYRARSNSPGHARPSHARAASTPVGYTPHMNRAPPNERTGLIRSFSTADIEGINETVDYAGTKPAGGTIMGIHNLAIVFPQIAIIASIIFKMTDNGEAKGADPNGAAHSGVAWTLRFGGLMAIVGAVICRKVAPTKTEKAMRRRLAEMQEQSSETDA</sequence>
<proteinExistence type="predicted"/>
<evidence type="ECO:0000313" key="1">
    <source>
        <dbReference type="EMBL" id="KAJ9105885.1"/>
    </source>
</evidence>
<evidence type="ECO:0000313" key="2">
    <source>
        <dbReference type="Proteomes" id="UP001230649"/>
    </source>
</evidence>
<dbReference type="Proteomes" id="UP001230649">
    <property type="component" value="Unassembled WGS sequence"/>
</dbReference>
<accession>A0ACC2W445</accession>
<organism evidence="1 2">
    <name type="scientific">Naganishia adeliensis</name>
    <dbReference type="NCBI Taxonomy" id="92952"/>
    <lineage>
        <taxon>Eukaryota</taxon>
        <taxon>Fungi</taxon>
        <taxon>Dikarya</taxon>
        <taxon>Basidiomycota</taxon>
        <taxon>Agaricomycotina</taxon>
        <taxon>Tremellomycetes</taxon>
        <taxon>Filobasidiales</taxon>
        <taxon>Filobasidiaceae</taxon>
        <taxon>Naganishia</taxon>
    </lineage>
</organism>
<reference evidence="1" key="1">
    <citation type="submission" date="2023-04" db="EMBL/GenBank/DDBJ databases">
        <title>Draft Genome sequencing of Naganishia species isolated from polar environments using Oxford Nanopore Technology.</title>
        <authorList>
            <person name="Leo P."/>
            <person name="Venkateswaran K."/>
        </authorList>
    </citation>
    <scope>NUCLEOTIDE SEQUENCE</scope>
    <source>
        <strain evidence="1">MNA-CCFEE 5262</strain>
    </source>
</reference>
<protein>
    <submittedName>
        <fullName evidence="1">Uncharacterized protein</fullName>
    </submittedName>
</protein>
<comment type="caution">
    <text evidence="1">The sequence shown here is derived from an EMBL/GenBank/DDBJ whole genome shotgun (WGS) entry which is preliminary data.</text>
</comment>